<accession>A0AAE3EI72</accession>
<dbReference type="Proteomes" id="UP001198163">
    <property type="component" value="Unassembled WGS sequence"/>
</dbReference>
<evidence type="ECO:0000313" key="2">
    <source>
        <dbReference type="EMBL" id="MCD1655475.1"/>
    </source>
</evidence>
<feature type="transmembrane region" description="Helical" evidence="1">
    <location>
        <begin position="130"/>
        <end position="151"/>
    </location>
</feature>
<keyword evidence="1" id="KW-0472">Membrane</keyword>
<keyword evidence="1" id="KW-1133">Transmembrane helix</keyword>
<sequence>MHHELIDFIKRNTRAVGIFTLVYAALSVMSNLLTGPEGADASSLSISVYAFISLAASVLILVNRMYFYYRIVSSYREVKTRFAVSAAETLRIYAAYFLRATLWFFMASIGVVFVYMMFADPASFTGEAVGSSFAVLFTILLSLYLAIYAVVAFKLIFVPHICCSTNALPPARAVEISRKMISFDGKRLLRAYAAYHGILIALSAFVMITDSKPALFLASVALYGSDILWSIALSWWFIRINLARETMEPSSAISLPDQSGSAD</sequence>
<protein>
    <submittedName>
        <fullName evidence="2">Uncharacterized protein</fullName>
    </submittedName>
</protein>
<keyword evidence="1" id="KW-0812">Transmembrane</keyword>
<keyword evidence="3" id="KW-1185">Reference proteome</keyword>
<reference evidence="2" key="1">
    <citation type="submission" date="2021-08" db="EMBL/GenBank/DDBJ databases">
        <title>Comparative analyses of Brucepasteria parasyntrophica and Teretinema zuelzerae.</title>
        <authorList>
            <person name="Song Y."/>
            <person name="Brune A."/>
        </authorList>
    </citation>
    <scope>NUCLEOTIDE SEQUENCE</scope>
    <source>
        <strain evidence="2">DSM 1903</strain>
    </source>
</reference>
<dbReference type="AlphaFoldDB" id="A0AAE3EI72"/>
<evidence type="ECO:0000256" key="1">
    <source>
        <dbReference type="SAM" id="Phobius"/>
    </source>
</evidence>
<name>A0AAE3EI72_9SPIR</name>
<dbReference type="EMBL" id="JAINWA010000003">
    <property type="protein sequence ID" value="MCD1655475.1"/>
    <property type="molecule type" value="Genomic_DNA"/>
</dbReference>
<proteinExistence type="predicted"/>
<feature type="transmembrane region" description="Helical" evidence="1">
    <location>
        <begin position="188"/>
        <end position="208"/>
    </location>
</feature>
<dbReference type="RefSeq" id="WP_230756708.1">
    <property type="nucleotide sequence ID" value="NZ_JAINWA010000003.1"/>
</dbReference>
<organism evidence="2 3">
    <name type="scientific">Teretinema zuelzerae</name>
    <dbReference type="NCBI Taxonomy" id="156"/>
    <lineage>
        <taxon>Bacteria</taxon>
        <taxon>Pseudomonadati</taxon>
        <taxon>Spirochaetota</taxon>
        <taxon>Spirochaetia</taxon>
        <taxon>Spirochaetales</taxon>
        <taxon>Treponemataceae</taxon>
        <taxon>Teretinema</taxon>
    </lineage>
</organism>
<gene>
    <name evidence="2" type="ORF">K7J14_12295</name>
</gene>
<feature type="transmembrane region" description="Helical" evidence="1">
    <location>
        <begin position="214"/>
        <end position="238"/>
    </location>
</feature>
<feature type="transmembrane region" description="Helical" evidence="1">
    <location>
        <begin position="12"/>
        <end position="34"/>
    </location>
</feature>
<feature type="transmembrane region" description="Helical" evidence="1">
    <location>
        <begin position="46"/>
        <end position="69"/>
    </location>
</feature>
<comment type="caution">
    <text evidence="2">The sequence shown here is derived from an EMBL/GenBank/DDBJ whole genome shotgun (WGS) entry which is preliminary data.</text>
</comment>
<evidence type="ECO:0000313" key="3">
    <source>
        <dbReference type="Proteomes" id="UP001198163"/>
    </source>
</evidence>
<feature type="transmembrane region" description="Helical" evidence="1">
    <location>
        <begin position="90"/>
        <end position="118"/>
    </location>
</feature>